<sequence>MCDTTKPVQVSLGIALRQVIDLNEPRQILEINAWFRMQHVYTNEIQEFNLENHVGNGALGKHDITDLNIDRNGVLDSSFPENGRNTNTMKDETILNSSELMQTLKRTLESVKAVEKYINDRKRHEETVEEWQLLAQVLDRVFLLMFILISVISTMSILLKSSQT</sequence>
<keyword evidence="2" id="KW-1133">Transmembrane helix</keyword>
<keyword evidence="2" id="KW-0812">Transmembrane</keyword>
<evidence type="ECO:0000256" key="2">
    <source>
        <dbReference type="SAM" id="Phobius"/>
    </source>
</evidence>
<dbReference type="EMBL" id="JARBDR010000903">
    <property type="protein sequence ID" value="KAJ8304827.1"/>
    <property type="molecule type" value="Genomic_DNA"/>
</dbReference>
<dbReference type="SUPFAM" id="SSF90112">
    <property type="entry name" value="Neurotransmitter-gated ion-channel transmembrane pore"/>
    <property type="match status" value="1"/>
</dbReference>
<comment type="caution">
    <text evidence="4">The sequence shown here is derived from an EMBL/GenBank/DDBJ whole genome shotgun (WGS) entry which is preliminary data.</text>
</comment>
<protein>
    <recommendedName>
        <fullName evidence="3">Neurotransmitter-gated ion-channel transmembrane domain-containing protein</fullName>
    </recommendedName>
</protein>
<dbReference type="InterPro" id="IPR036719">
    <property type="entry name" value="Neuro-gated_channel_TM_sf"/>
</dbReference>
<dbReference type="InterPro" id="IPR036734">
    <property type="entry name" value="Neur_chan_lig-bd_sf"/>
</dbReference>
<organism evidence="4 5">
    <name type="scientific">Tegillarca granosa</name>
    <name type="common">Malaysian cockle</name>
    <name type="synonym">Anadara granosa</name>
    <dbReference type="NCBI Taxonomy" id="220873"/>
    <lineage>
        <taxon>Eukaryota</taxon>
        <taxon>Metazoa</taxon>
        <taxon>Spiralia</taxon>
        <taxon>Lophotrochozoa</taxon>
        <taxon>Mollusca</taxon>
        <taxon>Bivalvia</taxon>
        <taxon>Autobranchia</taxon>
        <taxon>Pteriomorphia</taxon>
        <taxon>Arcoida</taxon>
        <taxon>Arcoidea</taxon>
        <taxon>Arcidae</taxon>
        <taxon>Tegillarca</taxon>
    </lineage>
</organism>
<evidence type="ECO:0000256" key="1">
    <source>
        <dbReference type="ARBA" id="ARBA00004141"/>
    </source>
</evidence>
<feature type="domain" description="Neurotransmitter-gated ion-channel transmembrane" evidence="3">
    <location>
        <begin position="78"/>
        <end position="157"/>
    </location>
</feature>
<evidence type="ECO:0000313" key="4">
    <source>
        <dbReference type="EMBL" id="KAJ8304827.1"/>
    </source>
</evidence>
<keyword evidence="5" id="KW-1185">Reference proteome</keyword>
<dbReference type="Proteomes" id="UP001217089">
    <property type="component" value="Unassembled WGS sequence"/>
</dbReference>
<dbReference type="Pfam" id="PF02932">
    <property type="entry name" value="Neur_chan_memb"/>
    <property type="match status" value="1"/>
</dbReference>
<evidence type="ECO:0000313" key="5">
    <source>
        <dbReference type="Proteomes" id="UP001217089"/>
    </source>
</evidence>
<dbReference type="InterPro" id="IPR006029">
    <property type="entry name" value="Neurotrans-gated_channel_TM"/>
</dbReference>
<feature type="transmembrane region" description="Helical" evidence="2">
    <location>
        <begin position="141"/>
        <end position="159"/>
    </location>
</feature>
<dbReference type="Gene3D" id="2.70.170.10">
    <property type="entry name" value="Neurotransmitter-gated ion-channel ligand-binding domain"/>
    <property type="match status" value="1"/>
</dbReference>
<reference evidence="4 5" key="1">
    <citation type="submission" date="2022-12" db="EMBL/GenBank/DDBJ databases">
        <title>Chromosome-level genome of Tegillarca granosa.</title>
        <authorList>
            <person name="Kim J."/>
        </authorList>
    </citation>
    <scope>NUCLEOTIDE SEQUENCE [LARGE SCALE GENOMIC DNA]</scope>
    <source>
        <strain evidence="4">Teg-2019</strain>
        <tissue evidence="4">Adductor muscle</tissue>
    </source>
</reference>
<proteinExistence type="predicted"/>
<evidence type="ECO:0000259" key="3">
    <source>
        <dbReference type="Pfam" id="PF02932"/>
    </source>
</evidence>
<accession>A0ABQ9EML9</accession>
<keyword evidence="2" id="KW-0472">Membrane</keyword>
<gene>
    <name evidence="4" type="ORF">KUTeg_018410</name>
</gene>
<name>A0ABQ9EML9_TEGGR</name>
<comment type="subcellular location">
    <subcellularLocation>
        <location evidence="1">Membrane</location>
        <topology evidence="1">Multi-pass membrane protein</topology>
    </subcellularLocation>
</comment>
<dbReference type="Gene3D" id="1.20.58.390">
    <property type="entry name" value="Neurotransmitter-gated ion-channel transmembrane domain"/>
    <property type="match status" value="1"/>
</dbReference>
<dbReference type="InterPro" id="IPR038050">
    <property type="entry name" value="Neuro_actylchol_rec"/>
</dbReference>